<keyword evidence="3" id="KW-1185">Reference proteome</keyword>
<dbReference type="AlphaFoldDB" id="T1FGR2"/>
<dbReference type="InParanoid" id="T1FGR2"/>
<dbReference type="Proteomes" id="UP000015101">
    <property type="component" value="Unassembled WGS sequence"/>
</dbReference>
<dbReference type="RefSeq" id="XP_009028727.1">
    <property type="nucleotide sequence ID" value="XM_009030479.1"/>
</dbReference>
<dbReference type="PANTHER" id="PTHR33776:SF3">
    <property type="entry name" value="PHD-TYPE DOMAIN-CONTAINING PROTEIN"/>
    <property type="match status" value="1"/>
</dbReference>
<dbReference type="EnsemblMetazoa" id="HelroT181213">
    <property type="protein sequence ID" value="HelroP181213"/>
    <property type="gene ID" value="HelroG181213"/>
</dbReference>
<reference evidence="1 3" key="2">
    <citation type="journal article" date="2013" name="Nature">
        <title>Insights into bilaterian evolution from three spiralian genomes.</title>
        <authorList>
            <person name="Simakov O."/>
            <person name="Marletaz F."/>
            <person name="Cho S.J."/>
            <person name="Edsinger-Gonzales E."/>
            <person name="Havlak P."/>
            <person name="Hellsten U."/>
            <person name="Kuo D.H."/>
            <person name="Larsson T."/>
            <person name="Lv J."/>
            <person name="Arendt D."/>
            <person name="Savage R."/>
            <person name="Osoegawa K."/>
            <person name="de Jong P."/>
            <person name="Grimwood J."/>
            <person name="Chapman J.A."/>
            <person name="Shapiro H."/>
            <person name="Aerts A."/>
            <person name="Otillar R.P."/>
            <person name="Terry A.Y."/>
            <person name="Boore J.L."/>
            <person name="Grigoriev I.V."/>
            <person name="Lindberg D.R."/>
            <person name="Seaver E.C."/>
            <person name="Weisblat D.A."/>
            <person name="Putnam N.H."/>
            <person name="Rokhsar D.S."/>
        </authorList>
    </citation>
    <scope>NUCLEOTIDE SEQUENCE</scope>
</reference>
<evidence type="ECO:0000313" key="2">
    <source>
        <dbReference type="EnsemblMetazoa" id="HelroP181213"/>
    </source>
</evidence>
<evidence type="ECO:0000313" key="1">
    <source>
        <dbReference type="EMBL" id="ESN93118.1"/>
    </source>
</evidence>
<dbReference type="KEGG" id="hro:HELRODRAFT_181213"/>
<protein>
    <submittedName>
        <fullName evidence="1 2">Uncharacterized protein</fullName>
    </submittedName>
</protein>
<gene>
    <name evidence="2" type="primary">20208011</name>
    <name evidence="1" type="ORF">HELRODRAFT_181213</name>
</gene>
<dbReference type="EMBL" id="KB097635">
    <property type="protein sequence ID" value="ESN93118.1"/>
    <property type="molecule type" value="Genomic_DNA"/>
</dbReference>
<organism evidence="2 3">
    <name type="scientific">Helobdella robusta</name>
    <name type="common">Californian leech</name>
    <dbReference type="NCBI Taxonomy" id="6412"/>
    <lineage>
        <taxon>Eukaryota</taxon>
        <taxon>Metazoa</taxon>
        <taxon>Spiralia</taxon>
        <taxon>Lophotrochozoa</taxon>
        <taxon>Annelida</taxon>
        <taxon>Clitellata</taxon>
        <taxon>Hirudinea</taxon>
        <taxon>Rhynchobdellida</taxon>
        <taxon>Glossiphoniidae</taxon>
        <taxon>Helobdella</taxon>
    </lineage>
</organism>
<dbReference type="PANTHER" id="PTHR33776">
    <property type="entry name" value="ENDO/EXONUCLEASE/PHOSPHATASE DOMAIN-CONTAINING PROTEIN"/>
    <property type="match status" value="1"/>
</dbReference>
<evidence type="ECO:0000313" key="3">
    <source>
        <dbReference type="Proteomes" id="UP000015101"/>
    </source>
</evidence>
<sequence length="462" mass="51763">MCRLKMFSFNKRYHMDIAALMLPEKTKKAGVIQPNGPPGGGVVIILKDSYRSTKIDIKFNLKTLEYLCVSSLSYGSSIISWVAIYRPGSSQIISTFFDEFRQLLEKLTKLGDTNAQQRFEFKVHSIMVDQPIISDHSLIYDSLDIEQKSLVCLVNKKRSESLRKHKLFAAKEQGNWESLITSNSGNSKVHWSIVSSLMGKKKTGASPTESISASDYLGYILSKSSTTSGVIPVDHSKYQRTDCRLDHFDQISCDDFKSVILSTPSKSCLLDPVPTFILKELLGIPLPFLLQASKMSLLLKNNNNNNNNNLNRDKAKQLKPASASAFWETGNGTGKSVENEYTSGPQERLRLCLFMNPNYLDAKLSTINLVVPRMLYTQSLHLPLCWLKLEGLVAECLACLSTTPTTRVRILQFLQVYPVSRPLANPAVYPFEAGKWVDNVSCRMLAGEMAQWFKCSLSQTSP</sequence>
<dbReference type="EMBL" id="AMQM01007509">
    <property type="status" value="NOT_ANNOTATED_CDS"/>
    <property type="molecule type" value="Genomic_DNA"/>
</dbReference>
<dbReference type="HOGENOM" id="CLU_592232_0_0_1"/>
<reference evidence="2" key="3">
    <citation type="submission" date="2015-06" db="UniProtKB">
        <authorList>
            <consortium name="EnsemblMetazoa"/>
        </authorList>
    </citation>
    <scope>IDENTIFICATION</scope>
</reference>
<reference evidence="3" key="1">
    <citation type="submission" date="2012-12" db="EMBL/GenBank/DDBJ databases">
        <authorList>
            <person name="Hellsten U."/>
            <person name="Grimwood J."/>
            <person name="Chapman J.A."/>
            <person name="Shapiro H."/>
            <person name="Aerts A."/>
            <person name="Otillar R.P."/>
            <person name="Terry A.Y."/>
            <person name="Boore J.L."/>
            <person name="Simakov O."/>
            <person name="Marletaz F."/>
            <person name="Cho S.-J."/>
            <person name="Edsinger-Gonzales E."/>
            <person name="Havlak P."/>
            <person name="Kuo D.-H."/>
            <person name="Larsson T."/>
            <person name="Lv J."/>
            <person name="Arendt D."/>
            <person name="Savage R."/>
            <person name="Osoegawa K."/>
            <person name="de Jong P."/>
            <person name="Lindberg D.R."/>
            <person name="Seaver E.C."/>
            <person name="Weisblat D.A."/>
            <person name="Putnam N.H."/>
            <person name="Grigoriev I.V."/>
            <person name="Rokhsar D.S."/>
        </authorList>
    </citation>
    <scope>NUCLEOTIDE SEQUENCE</scope>
</reference>
<dbReference type="GeneID" id="20208011"/>
<name>T1FGR2_HELRO</name>
<dbReference type="CTD" id="20208011"/>
<dbReference type="OrthoDB" id="10676574at2759"/>
<dbReference type="EMBL" id="AMQM01007508">
    <property type="status" value="NOT_ANNOTATED_CDS"/>
    <property type="molecule type" value="Genomic_DNA"/>
</dbReference>
<accession>T1FGR2</accession>
<proteinExistence type="predicted"/>